<sequence length="108" mass="13366">MLNLRELKAEELQNLWNEFVEAEYSECDDDYRIFNNDSSMNCEFYQYSPRELARIFGNSEYDYVDPYWSLNDDWLAVSFRNIYRFVLSHEKYRNFKKWLAEKKVKNKK</sequence>
<reference evidence="1 2" key="1">
    <citation type="submission" date="2010-11" db="EMBL/GenBank/DDBJ databases">
        <authorList>
            <person name="Durkin A.S."/>
            <person name="Madupu R."/>
            <person name="Torralba M."/>
            <person name="Gillis M."/>
            <person name="Methe B."/>
            <person name="Sutton G."/>
            <person name="Nelson K.E."/>
        </authorList>
    </citation>
    <scope>NUCLEOTIDE SEQUENCE [LARGE SCALE GENOMIC DNA]</scope>
    <source>
        <strain evidence="1 2">UPII 345-E</strain>
    </source>
</reference>
<dbReference type="EMBL" id="AENT01000027">
    <property type="protein sequence ID" value="EFR42343.1"/>
    <property type="molecule type" value="Genomic_DNA"/>
</dbReference>
<evidence type="ECO:0000313" key="1">
    <source>
        <dbReference type="EMBL" id="EFR42343.1"/>
    </source>
</evidence>
<dbReference type="RefSeq" id="WP_007555102.1">
    <property type="nucleotide sequence ID" value="NZ_AENT01000027.1"/>
</dbReference>
<protein>
    <submittedName>
        <fullName evidence="1">Uncharacterized protein</fullName>
    </submittedName>
</protein>
<dbReference type="Proteomes" id="UP000004594">
    <property type="component" value="Unassembled WGS sequence"/>
</dbReference>
<accession>E4LA26</accession>
<gene>
    <name evidence="1" type="ORF">HMPREF9220_0593</name>
</gene>
<dbReference type="AlphaFoldDB" id="E4LA26"/>
<name>E4LA26_9FIRM</name>
<organism evidence="1 2">
    <name type="scientific">Dialister micraerophilus UPII 345-E</name>
    <dbReference type="NCBI Taxonomy" id="910314"/>
    <lineage>
        <taxon>Bacteria</taxon>
        <taxon>Bacillati</taxon>
        <taxon>Bacillota</taxon>
        <taxon>Negativicutes</taxon>
        <taxon>Veillonellales</taxon>
        <taxon>Veillonellaceae</taxon>
        <taxon>Dialister</taxon>
    </lineage>
</organism>
<proteinExistence type="predicted"/>
<evidence type="ECO:0000313" key="2">
    <source>
        <dbReference type="Proteomes" id="UP000004594"/>
    </source>
</evidence>
<comment type="caution">
    <text evidence="1">The sequence shown here is derived from an EMBL/GenBank/DDBJ whole genome shotgun (WGS) entry which is preliminary data.</text>
</comment>